<dbReference type="RefSeq" id="WP_179543638.1">
    <property type="nucleotide sequence ID" value="NZ_CP060009.1"/>
</dbReference>
<sequence>MDDLRAHRCEVERLLLDGVAAASIMPTLIGGNTNASYIMSARRPPT</sequence>
<reference evidence="1 2" key="1">
    <citation type="journal article" date="2020" name="Microbiol. Resour. Announc.">
        <title>Complete genome sequences of four natural Pseudomonas isolates that catabolize a wide range of aromatic compounds relevant to lignin valorization.</title>
        <authorList>
            <person name="Hatmaker E.A."/>
            <person name="Presley G."/>
            <person name="Cannon O."/>
            <person name="Guss A.M."/>
            <person name="Elkins J.G."/>
        </authorList>
    </citation>
    <scope>NUCLEOTIDE SEQUENCE [LARGE SCALE GENOMIC DNA]</scope>
    <source>
        <strain evidence="1 2">B10D7D</strain>
    </source>
</reference>
<organism evidence="1 2">
    <name type="scientific">Pseudomonas sediminis</name>
    <dbReference type="NCBI Taxonomy" id="1691904"/>
    <lineage>
        <taxon>Bacteria</taxon>
        <taxon>Pseudomonadati</taxon>
        <taxon>Pseudomonadota</taxon>
        <taxon>Gammaproteobacteria</taxon>
        <taxon>Pseudomonadales</taxon>
        <taxon>Pseudomonadaceae</taxon>
        <taxon>Pseudomonas</taxon>
    </lineage>
</organism>
<keyword evidence="2" id="KW-1185">Reference proteome</keyword>
<accession>A0ABX6SIR9</accession>
<name>A0ABX6SIR9_9PSED</name>
<protein>
    <submittedName>
        <fullName evidence="1">Uncharacterized protein</fullName>
    </submittedName>
</protein>
<dbReference type="Proteomes" id="UP000515254">
    <property type="component" value="Chromosome"/>
</dbReference>
<gene>
    <name evidence="1" type="ORF">HNQ25_02900</name>
</gene>
<dbReference type="EMBL" id="CP060009">
    <property type="protein sequence ID" value="QNH01694.1"/>
    <property type="molecule type" value="Genomic_DNA"/>
</dbReference>
<evidence type="ECO:0000313" key="2">
    <source>
        <dbReference type="Proteomes" id="UP000515254"/>
    </source>
</evidence>
<evidence type="ECO:0000313" key="1">
    <source>
        <dbReference type="EMBL" id="QNH01694.1"/>
    </source>
</evidence>
<proteinExistence type="predicted"/>